<reference evidence="4" key="1">
    <citation type="submission" date="2022-04" db="EMBL/GenBank/DDBJ databases">
        <title>Carnegiea gigantea Genome sequencing and assembly v2.</title>
        <authorList>
            <person name="Copetti D."/>
            <person name="Sanderson M.J."/>
            <person name="Burquez A."/>
            <person name="Wojciechowski M.F."/>
        </authorList>
    </citation>
    <scope>NUCLEOTIDE SEQUENCE</scope>
    <source>
        <strain evidence="4">SGP5-SGP5p</strain>
        <tissue evidence="4">Aerial part</tissue>
    </source>
</reference>
<evidence type="ECO:0000256" key="3">
    <source>
        <dbReference type="ARBA" id="ARBA00022833"/>
    </source>
</evidence>
<dbReference type="Proteomes" id="UP001153076">
    <property type="component" value="Unassembled WGS sequence"/>
</dbReference>
<dbReference type="AlphaFoldDB" id="A0A9Q1Q9H9"/>
<dbReference type="Gene3D" id="3.30.60.90">
    <property type="match status" value="1"/>
</dbReference>
<proteinExistence type="predicted"/>
<dbReference type="GO" id="GO:0008270">
    <property type="term" value="F:zinc ion binding"/>
    <property type="evidence" value="ECO:0007669"/>
    <property type="project" value="UniProtKB-KW"/>
</dbReference>
<evidence type="ECO:0000313" key="4">
    <source>
        <dbReference type="EMBL" id="KAJ8433947.1"/>
    </source>
</evidence>
<dbReference type="InterPro" id="IPR046349">
    <property type="entry name" value="C1-like_sf"/>
</dbReference>
<name>A0A9Q1Q9H9_9CARY</name>
<dbReference type="OrthoDB" id="1841377at2759"/>
<keyword evidence="3" id="KW-0862">Zinc</keyword>
<evidence type="ECO:0000256" key="1">
    <source>
        <dbReference type="ARBA" id="ARBA00022723"/>
    </source>
</evidence>
<gene>
    <name evidence="4" type="ORF">Cgig2_001876</name>
</gene>
<accession>A0A9Q1Q9H9</accession>
<dbReference type="InterPro" id="IPR043145">
    <property type="entry name" value="Znf_ZZ_sf"/>
</dbReference>
<dbReference type="SUPFAM" id="SSF57889">
    <property type="entry name" value="Cysteine-rich domain"/>
    <property type="match status" value="1"/>
</dbReference>
<keyword evidence="5" id="KW-1185">Reference proteome</keyword>
<dbReference type="PANTHER" id="PTHR46477:SF5">
    <property type="entry name" value="PHORBOL-ESTER_DAG-TYPE DOMAIN-CONTAINING PROTEIN"/>
    <property type="match status" value="1"/>
</dbReference>
<organism evidence="4 5">
    <name type="scientific">Carnegiea gigantea</name>
    <dbReference type="NCBI Taxonomy" id="171969"/>
    <lineage>
        <taxon>Eukaryota</taxon>
        <taxon>Viridiplantae</taxon>
        <taxon>Streptophyta</taxon>
        <taxon>Embryophyta</taxon>
        <taxon>Tracheophyta</taxon>
        <taxon>Spermatophyta</taxon>
        <taxon>Magnoliopsida</taxon>
        <taxon>eudicotyledons</taxon>
        <taxon>Gunneridae</taxon>
        <taxon>Pentapetalae</taxon>
        <taxon>Caryophyllales</taxon>
        <taxon>Cactineae</taxon>
        <taxon>Cactaceae</taxon>
        <taxon>Cactoideae</taxon>
        <taxon>Echinocereeae</taxon>
        <taxon>Carnegiea</taxon>
    </lineage>
</organism>
<keyword evidence="1" id="KW-0479">Metal-binding</keyword>
<dbReference type="EMBL" id="JAKOGI010000511">
    <property type="protein sequence ID" value="KAJ8433947.1"/>
    <property type="molecule type" value="Genomic_DNA"/>
</dbReference>
<protein>
    <recommendedName>
        <fullName evidence="6">DC1 domain-containing protein</fullName>
    </recommendedName>
</protein>
<dbReference type="PANTHER" id="PTHR46477">
    <property type="entry name" value="CYSTEINE/HISTIDINE-RICH C1 DOMAIN FAMILY PROTEIN"/>
    <property type="match status" value="1"/>
</dbReference>
<evidence type="ECO:0000313" key="5">
    <source>
        <dbReference type="Proteomes" id="UP001153076"/>
    </source>
</evidence>
<sequence length="194" mass="21928">MYTCNGCKMDGIGHRYRCDQHDFDLHEECISALPKMNAFHKYRCEFLKEPLSTSAYCEACGFPAKGFVFHCARDKKNLYFHPRCALLRTEIPLNDTKFKLRPTAPSNCHWCNKERVTGANNKIRGWAYVSEFGSGFHVHCVFEMAMQMRKNTKGSGGGIIDNKWVGKIGITVLKVFVSTLLGPLGGVVHVVDLF</sequence>
<keyword evidence="2" id="KW-0863">Zinc-finger</keyword>
<evidence type="ECO:0008006" key="6">
    <source>
        <dbReference type="Google" id="ProtNLM"/>
    </source>
</evidence>
<comment type="caution">
    <text evidence="4">The sequence shown here is derived from an EMBL/GenBank/DDBJ whole genome shotgun (WGS) entry which is preliminary data.</text>
</comment>
<evidence type="ECO:0000256" key="2">
    <source>
        <dbReference type="ARBA" id="ARBA00022771"/>
    </source>
</evidence>